<reference evidence="3 4" key="1">
    <citation type="submission" date="2018-07" db="EMBL/GenBank/DDBJ databases">
        <title>Leeuwenhoekiella genomics.</title>
        <authorList>
            <person name="Tahon G."/>
            <person name="Willems A."/>
        </authorList>
    </citation>
    <scope>NUCLEOTIDE SEQUENCE [LARGE SCALE GENOMIC DNA]</scope>
    <source>
        <strain evidence="3 4">LMG 22550</strain>
    </source>
</reference>
<protein>
    <submittedName>
        <fullName evidence="3">CDP-4-dehydro-6-deoxyglucose reductase</fullName>
    </submittedName>
</protein>
<dbReference type="EMBL" id="QOVM01000008">
    <property type="protein sequence ID" value="RXG20459.1"/>
    <property type="molecule type" value="Genomic_DNA"/>
</dbReference>
<dbReference type="InterPro" id="IPR008333">
    <property type="entry name" value="Cbr1-like_FAD-bd_dom"/>
</dbReference>
<evidence type="ECO:0000313" key="3">
    <source>
        <dbReference type="EMBL" id="RXG20459.1"/>
    </source>
</evidence>
<evidence type="ECO:0000259" key="1">
    <source>
        <dbReference type="PROSITE" id="PS51085"/>
    </source>
</evidence>
<dbReference type="InterPro" id="IPR001709">
    <property type="entry name" value="Flavoprot_Pyr_Nucl_cyt_Rdtase"/>
</dbReference>
<dbReference type="AlphaFoldDB" id="A0A4Q0P4G3"/>
<comment type="caution">
    <text evidence="3">The sequence shown here is derived from an EMBL/GenBank/DDBJ whole genome shotgun (WGS) entry which is preliminary data.</text>
</comment>
<dbReference type="Proteomes" id="UP000289238">
    <property type="component" value="Unassembled WGS sequence"/>
</dbReference>
<dbReference type="InterPro" id="IPR039261">
    <property type="entry name" value="FNR_nucleotide-bd"/>
</dbReference>
<dbReference type="SUPFAM" id="SSF52343">
    <property type="entry name" value="Ferredoxin reductase-like, C-terminal NADP-linked domain"/>
    <property type="match status" value="1"/>
</dbReference>
<dbReference type="SUPFAM" id="SSF54292">
    <property type="entry name" value="2Fe-2S ferredoxin-like"/>
    <property type="match status" value="1"/>
</dbReference>
<dbReference type="Pfam" id="PF00111">
    <property type="entry name" value="Fer2"/>
    <property type="match status" value="1"/>
</dbReference>
<dbReference type="Gene3D" id="2.40.30.10">
    <property type="entry name" value="Translation factors"/>
    <property type="match status" value="1"/>
</dbReference>
<dbReference type="OrthoDB" id="9789468at2"/>
<dbReference type="GO" id="GO:0051536">
    <property type="term" value="F:iron-sulfur cluster binding"/>
    <property type="evidence" value="ECO:0007669"/>
    <property type="project" value="InterPro"/>
</dbReference>
<feature type="domain" description="FAD-binding FR-type" evidence="2">
    <location>
        <begin position="97"/>
        <end position="196"/>
    </location>
</feature>
<dbReference type="Gene3D" id="3.10.20.30">
    <property type="match status" value="1"/>
</dbReference>
<dbReference type="InterPro" id="IPR050415">
    <property type="entry name" value="MRET"/>
</dbReference>
<dbReference type="PRINTS" id="PR00371">
    <property type="entry name" value="FPNCR"/>
</dbReference>
<dbReference type="PROSITE" id="PS51085">
    <property type="entry name" value="2FE2S_FER_2"/>
    <property type="match status" value="1"/>
</dbReference>
<dbReference type="PANTHER" id="PTHR47354">
    <property type="entry name" value="NADH OXIDOREDUCTASE HCR"/>
    <property type="match status" value="1"/>
</dbReference>
<dbReference type="InterPro" id="IPR017938">
    <property type="entry name" value="Riboflavin_synthase-like_b-brl"/>
</dbReference>
<evidence type="ECO:0000259" key="2">
    <source>
        <dbReference type="PROSITE" id="PS51384"/>
    </source>
</evidence>
<accession>A0A4Q0P4G3</accession>
<dbReference type="InterPro" id="IPR036010">
    <property type="entry name" value="2Fe-2S_ferredoxin-like_sf"/>
</dbReference>
<dbReference type="SUPFAM" id="SSF63380">
    <property type="entry name" value="Riboflavin synthase domain-like"/>
    <property type="match status" value="1"/>
</dbReference>
<name>A0A4Q0P4G3_9FLAO</name>
<organism evidence="3 4">
    <name type="scientific">Leeuwenhoekiella aequorea</name>
    <dbReference type="NCBI Taxonomy" id="283736"/>
    <lineage>
        <taxon>Bacteria</taxon>
        <taxon>Pseudomonadati</taxon>
        <taxon>Bacteroidota</taxon>
        <taxon>Flavobacteriia</taxon>
        <taxon>Flavobacteriales</taxon>
        <taxon>Flavobacteriaceae</taxon>
        <taxon>Leeuwenhoekiella</taxon>
    </lineage>
</organism>
<dbReference type="InterPro" id="IPR001433">
    <property type="entry name" value="OxRdtase_FAD/NAD-bd"/>
</dbReference>
<dbReference type="PRINTS" id="PR00410">
    <property type="entry name" value="PHEHYDRXLASE"/>
</dbReference>
<dbReference type="RefSeq" id="WP_128758755.1">
    <property type="nucleotide sequence ID" value="NZ_QOVM01000008.1"/>
</dbReference>
<sequence>MFEVKLKDSKTFTCESSETIFQGAKRNGILLEHSCLTARCKSCRALIIKGQVENIQDEFVLSSEEKELGYTLTCNAKPCSDIELDIEDLGSYNIPDTKTIPAKIDAINYLKKDVVQIVFRTPPAQKLNFLSGQYVNIIKADIKRSYSIANSLRSDGKLEFLIKNYPGGVMSNYWFNEATIGDLLRIEGPLGTFFLRNIANVETVIFLATGTGIAPIKAILEKLAEQEETLKTEIYLFWGGRFTPDFFWEPEFKKLNLKYIPVLSRSNQDWTGDIGYVQDVVIQQNINLTNAQVYACGSEAMINTSQKLLTDNGLQESNFYSDAFVISN</sequence>
<dbReference type="Pfam" id="PF00970">
    <property type="entry name" value="FAD_binding_6"/>
    <property type="match status" value="1"/>
</dbReference>
<dbReference type="Pfam" id="PF00175">
    <property type="entry name" value="NAD_binding_1"/>
    <property type="match status" value="1"/>
</dbReference>
<dbReference type="InterPro" id="IPR017927">
    <property type="entry name" value="FAD-bd_FR_type"/>
</dbReference>
<feature type="domain" description="2Fe-2S ferredoxin-type" evidence="1">
    <location>
        <begin position="2"/>
        <end position="90"/>
    </location>
</feature>
<evidence type="ECO:0000313" key="4">
    <source>
        <dbReference type="Proteomes" id="UP000289238"/>
    </source>
</evidence>
<dbReference type="CDD" id="cd00207">
    <property type="entry name" value="fer2"/>
    <property type="match status" value="1"/>
</dbReference>
<proteinExistence type="predicted"/>
<dbReference type="CDD" id="cd06189">
    <property type="entry name" value="flavin_oxioreductase"/>
    <property type="match status" value="1"/>
</dbReference>
<dbReference type="GO" id="GO:0016491">
    <property type="term" value="F:oxidoreductase activity"/>
    <property type="evidence" value="ECO:0007669"/>
    <property type="project" value="InterPro"/>
</dbReference>
<dbReference type="PROSITE" id="PS51384">
    <property type="entry name" value="FAD_FR"/>
    <property type="match status" value="1"/>
</dbReference>
<gene>
    <name evidence="3" type="ORF">DSM00_3008</name>
</gene>
<dbReference type="PANTHER" id="PTHR47354:SF5">
    <property type="entry name" value="PROTEIN RFBI"/>
    <property type="match status" value="1"/>
</dbReference>
<keyword evidence="4" id="KW-1185">Reference proteome</keyword>
<dbReference type="Gene3D" id="3.40.50.80">
    <property type="entry name" value="Nucleotide-binding domain of ferredoxin-NADP reductase (FNR) module"/>
    <property type="match status" value="1"/>
</dbReference>
<dbReference type="InterPro" id="IPR012675">
    <property type="entry name" value="Beta-grasp_dom_sf"/>
</dbReference>
<dbReference type="InterPro" id="IPR001041">
    <property type="entry name" value="2Fe-2S_ferredoxin-type"/>
</dbReference>